<name>A0A6J4LVJ4_9ACTN</name>
<evidence type="ECO:0000256" key="1">
    <source>
        <dbReference type="SAM" id="MobiDB-lite"/>
    </source>
</evidence>
<dbReference type="EC" id="2.7.7.3" evidence="2"/>
<protein>
    <submittedName>
        <fullName evidence="2">Phosphopantetheine adenylyltransferase</fullName>
        <ecNumber evidence="2">2.7.7.3</ecNumber>
    </submittedName>
</protein>
<proteinExistence type="predicted"/>
<evidence type="ECO:0000313" key="2">
    <source>
        <dbReference type="EMBL" id="CAA9339292.1"/>
    </source>
</evidence>
<accession>A0A6J4LVJ4</accession>
<dbReference type="AlphaFoldDB" id="A0A6J4LVJ4"/>
<organism evidence="2">
    <name type="scientific">uncultured Nocardioidaceae bacterium</name>
    <dbReference type="NCBI Taxonomy" id="253824"/>
    <lineage>
        <taxon>Bacteria</taxon>
        <taxon>Bacillati</taxon>
        <taxon>Actinomycetota</taxon>
        <taxon>Actinomycetes</taxon>
        <taxon>Propionibacteriales</taxon>
        <taxon>Nocardioidaceae</taxon>
        <taxon>environmental samples</taxon>
    </lineage>
</organism>
<keyword evidence="2" id="KW-0808">Transferase</keyword>
<dbReference type="GO" id="GO:0004595">
    <property type="term" value="F:pantetheine-phosphate adenylyltransferase activity"/>
    <property type="evidence" value="ECO:0007669"/>
    <property type="project" value="UniProtKB-EC"/>
</dbReference>
<feature type="non-terminal residue" evidence="2">
    <location>
        <position position="1"/>
    </location>
</feature>
<feature type="region of interest" description="Disordered" evidence="1">
    <location>
        <begin position="1"/>
        <end position="160"/>
    </location>
</feature>
<feature type="compositionally biased region" description="Basic residues" evidence="1">
    <location>
        <begin position="52"/>
        <end position="86"/>
    </location>
</feature>
<feature type="compositionally biased region" description="Basic and acidic residues" evidence="1">
    <location>
        <begin position="97"/>
        <end position="107"/>
    </location>
</feature>
<sequence length="160" mass="17467">ATRGLPGVLRPRHPRSPRRHRARRPALRRGRRRGGGQPLEEPAVRPRGPHRDAHRRGRALGQRRGRGLHRPAHRLLHPARRGRGRQGRAGGGGCRLRAADGADERHAGTGRHRLPPDQPPARVPVLEPGQGGGGPRRRRVRDGPGRCPRPAFGRAAAGPV</sequence>
<feature type="compositionally biased region" description="Low complexity" evidence="1">
    <location>
        <begin position="145"/>
        <end position="160"/>
    </location>
</feature>
<feature type="non-terminal residue" evidence="2">
    <location>
        <position position="160"/>
    </location>
</feature>
<keyword evidence="2" id="KW-0548">Nucleotidyltransferase</keyword>
<gene>
    <name evidence="2" type="ORF">AVDCRST_MAG36-1322</name>
</gene>
<dbReference type="EMBL" id="CADCUH010000083">
    <property type="protein sequence ID" value="CAA9339292.1"/>
    <property type="molecule type" value="Genomic_DNA"/>
</dbReference>
<reference evidence="2" key="1">
    <citation type="submission" date="2020-02" db="EMBL/GenBank/DDBJ databases">
        <authorList>
            <person name="Meier V. D."/>
        </authorList>
    </citation>
    <scope>NUCLEOTIDE SEQUENCE</scope>
    <source>
        <strain evidence="2">AVDCRST_MAG36</strain>
    </source>
</reference>
<feature type="compositionally biased region" description="Basic residues" evidence="1">
    <location>
        <begin position="10"/>
        <end position="34"/>
    </location>
</feature>